<name>A0A0D2FPK1_9EURO</name>
<dbReference type="VEuPathDB" id="FungiDB:Z518_07675"/>
<dbReference type="HOGENOM" id="CLU_1378808_0_0_1"/>
<accession>A0A0D2FPK1</accession>
<sequence length="198" mass="22911">MGTNTENQTRLMATEPITILHQESDTAETRVLYENIPKRIVTAFSTKWKAEFLNTAKTKSASVQKAPAKDSITVVSDKFDIHRDIVSWMLSCCESKGVRPFANPKYKPYSYLYFVHTCAAVLDCEYLEEDANKRMERIAQPQIHSEDVRALYLMNPADNKMRKFLVKHVAIRFWEKRLKAKSACWTLREEDPGIQQCD</sequence>
<proteinExistence type="predicted"/>
<evidence type="ECO:0008006" key="3">
    <source>
        <dbReference type="Google" id="ProtNLM"/>
    </source>
</evidence>
<evidence type="ECO:0000313" key="2">
    <source>
        <dbReference type="Proteomes" id="UP000053617"/>
    </source>
</evidence>
<gene>
    <name evidence="1" type="ORF">Z518_07675</name>
</gene>
<organism evidence="1 2">
    <name type="scientific">Rhinocladiella mackenziei CBS 650.93</name>
    <dbReference type="NCBI Taxonomy" id="1442369"/>
    <lineage>
        <taxon>Eukaryota</taxon>
        <taxon>Fungi</taxon>
        <taxon>Dikarya</taxon>
        <taxon>Ascomycota</taxon>
        <taxon>Pezizomycotina</taxon>
        <taxon>Eurotiomycetes</taxon>
        <taxon>Chaetothyriomycetidae</taxon>
        <taxon>Chaetothyriales</taxon>
        <taxon>Herpotrichiellaceae</taxon>
        <taxon>Rhinocladiella</taxon>
    </lineage>
</organism>
<dbReference type="EMBL" id="KN847479">
    <property type="protein sequence ID" value="KIX04122.1"/>
    <property type="molecule type" value="Genomic_DNA"/>
</dbReference>
<evidence type="ECO:0000313" key="1">
    <source>
        <dbReference type="EMBL" id="KIX04122.1"/>
    </source>
</evidence>
<keyword evidence="2" id="KW-1185">Reference proteome</keyword>
<dbReference type="GeneID" id="25295746"/>
<reference evidence="1 2" key="1">
    <citation type="submission" date="2015-01" db="EMBL/GenBank/DDBJ databases">
        <title>The Genome Sequence of Rhinocladiella mackenzie CBS 650.93.</title>
        <authorList>
            <consortium name="The Broad Institute Genomics Platform"/>
            <person name="Cuomo C."/>
            <person name="de Hoog S."/>
            <person name="Gorbushina A."/>
            <person name="Stielow B."/>
            <person name="Teixiera M."/>
            <person name="Abouelleil A."/>
            <person name="Chapman S.B."/>
            <person name="Priest M."/>
            <person name="Young S.K."/>
            <person name="Wortman J."/>
            <person name="Nusbaum C."/>
            <person name="Birren B."/>
        </authorList>
    </citation>
    <scope>NUCLEOTIDE SEQUENCE [LARGE SCALE GENOMIC DNA]</scope>
    <source>
        <strain evidence="1 2">CBS 650.93</strain>
    </source>
</reference>
<dbReference type="OrthoDB" id="4115494at2759"/>
<dbReference type="RefSeq" id="XP_013271258.1">
    <property type="nucleotide sequence ID" value="XM_013415804.1"/>
</dbReference>
<dbReference type="AlphaFoldDB" id="A0A0D2FPK1"/>
<dbReference type="Proteomes" id="UP000053617">
    <property type="component" value="Unassembled WGS sequence"/>
</dbReference>
<protein>
    <recommendedName>
        <fullName evidence="3">BTB domain-containing protein</fullName>
    </recommendedName>
</protein>